<reference evidence="3 4" key="1">
    <citation type="submission" date="2018-02" db="EMBL/GenBank/DDBJ databases">
        <authorList>
            <person name="Moore K."/>
            <person name="Momper L."/>
        </authorList>
    </citation>
    <scope>NUCLEOTIDE SEQUENCE [LARGE SCALE GENOMIC DNA]</scope>
    <source>
        <strain evidence="3 4">CCALA 015</strain>
    </source>
</reference>
<reference evidence="3 4" key="2">
    <citation type="submission" date="2018-03" db="EMBL/GenBank/DDBJ databases">
        <title>The ancient ancestry and fast evolution of plastids.</title>
        <authorList>
            <person name="Moore K.R."/>
            <person name="Magnabosco C."/>
            <person name="Momper L."/>
            <person name="Gold D.A."/>
            <person name="Bosak T."/>
            <person name="Fournier G.P."/>
        </authorList>
    </citation>
    <scope>NUCLEOTIDE SEQUENCE [LARGE SCALE GENOMIC DNA]</scope>
    <source>
        <strain evidence="3 4">CCALA 015</strain>
    </source>
</reference>
<dbReference type="EMBL" id="PVWP01000003">
    <property type="protein sequence ID" value="PSB38373.1"/>
    <property type="molecule type" value="Genomic_DNA"/>
</dbReference>
<dbReference type="RefSeq" id="WP_106220485.1">
    <property type="nucleotide sequence ID" value="NZ_PVWP01000003.1"/>
</dbReference>
<accession>A0ABX5F9P5</accession>
<dbReference type="PANTHER" id="PTHR36566:SF1">
    <property type="entry name" value="PYRIDINIUM-3,5-BISTHIOCARBOXYLIC ACID MONONUCLEOTIDE NICKEL INSERTION PROTEIN"/>
    <property type="match status" value="1"/>
</dbReference>
<keyword evidence="2" id="KW-0456">Lyase</keyword>
<evidence type="ECO:0000313" key="3">
    <source>
        <dbReference type="EMBL" id="PSB38373.1"/>
    </source>
</evidence>
<dbReference type="Gene3D" id="3.30.70.1380">
    <property type="entry name" value="Transcriptional regulatory protein pf0864 domain like"/>
    <property type="match status" value="1"/>
</dbReference>
<comment type="similarity">
    <text evidence="2">Belongs to the LarC family.</text>
</comment>
<keyword evidence="4" id="KW-1185">Reference proteome</keyword>
<dbReference type="HAMAP" id="MF_01074">
    <property type="entry name" value="LarC"/>
    <property type="match status" value="1"/>
</dbReference>
<dbReference type="InterPro" id="IPR002822">
    <property type="entry name" value="Ni_insertion"/>
</dbReference>
<keyword evidence="1 2" id="KW-0533">Nickel</keyword>
<organism evidence="3 4">
    <name type="scientific">Aphanothece cf. minutissima CCALA 015</name>
    <dbReference type="NCBI Taxonomy" id="2107695"/>
    <lineage>
        <taxon>Bacteria</taxon>
        <taxon>Bacillati</taxon>
        <taxon>Cyanobacteriota</taxon>
        <taxon>Cyanophyceae</taxon>
        <taxon>Oscillatoriophycideae</taxon>
        <taxon>Chroococcales</taxon>
        <taxon>Aphanothecaceae</taxon>
        <taxon>Aphanothece</taxon>
    </lineage>
</organism>
<evidence type="ECO:0000256" key="1">
    <source>
        <dbReference type="ARBA" id="ARBA00022596"/>
    </source>
</evidence>
<gene>
    <name evidence="3" type="ORF">C7B81_06660</name>
</gene>
<evidence type="ECO:0000256" key="2">
    <source>
        <dbReference type="HAMAP-Rule" id="MF_01074"/>
    </source>
</evidence>
<proteinExistence type="inferred from homology"/>
<comment type="caution">
    <text evidence="3">The sequence shown here is derived from an EMBL/GenBank/DDBJ whole genome shotgun (WGS) entry which is preliminary data.</text>
</comment>
<name>A0ABX5F9P5_9CHRO</name>
<dbReference type="PANTHER" id="PTHR36566">
    <property type="entry name" value="NICKEL INSERTION PROTEIN-RELATED"/>
    <property type="match status" value="1"/>
</dbReference>
<protein>
    <recommendedName>
        <fullName evidence="2">Putative nickel insertion protein</fullName>
    </recommendedName>
</protein>
<dbReference type="Proteomes" id="UP000238218">
    <property type="component" value="Unassembled WGS sequence"/>
</dbReference>
<sequence>MTLALLDCPTGLAGNMLLAALLDLGVPEEIITAPLAALGLEGRYRLRIEERRSAGLRGLHLAVEATEPQPHHRPWGALRGQLQAAPLEPALQQKVLAVFGLLAEAEAAVHGHAAEAVAFHEVGAIDALVDIVGVCAGLLHLEVDQLVCGVPPAGHGRVVTAHGALPLPAPAVLEIARSRGLPLASSEGFPAGELTTPTGMALAACWADRFGPSPAALPLRVGVGLGSRQLDRANLLRLTLARPLGEAGAEGAIQGGSEGGEVREALLLQQAQIDDATAEDLAYLAEALRLEGALEVFSQPVAMKKGRTGTLMTALMPPELGPRLRRVWWRHGTTLGVREQRQDRWILPRQSETLATRLGPVRIKWATLPDGRRRAKAEHADLVALAAHLGRSIEEVRDEVRRALAAGGEAQ</sequence>
<dbReference type="Pfam" id="PF01969">
    <property type="entry name" value="Ni_insertion"/>
    <property type="match status" value="1"/>
</dbReference>
<evidence type="ECO:0000313" key="4">
    <source>
        <dbReference type="Proteomes" id="UP000238218"/>
    </source>
</evidence>